<organism evidence="2 3">
    <name type="scientific">Lipingzhangella halophila</name>
    <dbReference type="NCBI Taxonomy" id="1783352"/>
    <lineage>
        <taxon>Bacteria</taxon>
        <taxon>Bacillati</taxon>
        <taxon>Actinomycetota</taxon>
        <taxon>Actinomycetes</taxon>
        <taxon>Streptosporangiales</taxon>
        <taxon>Nocardiopsidaceae</taxon>
        <taxon>Lipingzhangella</taxon>
    </lineage>
</organism>
<sequence length="96" mass="10225">MGRLHPLGRGGHVEEVAAATSYLLSNEASFINGAVLPVDGGRSVLGRAPEERPASSPRPLALLATECAARTRPGERRSAWPSAKPERRSSPRQQPC</sequence>
<dbReference type="AlphaFoldDB" id="A0A7W7W5R3"/>
<evidence type="ECO:0000313" key="3">
    <source>
        <dbReference type="Proteomes" id="UP000523007"/>
    </source>
</evidence>
<accession>A0A7W7W5R3</accession>
<dbReference type="InterPro" id="IPR036291">
    <property type="entry name" value="NAD(P)-bd_dom_sf"/>
</dbReference>
<evidence type="ECO:0000313" key="2">
    <source>
        <dbReference type="EMBL" id="MBB4934124.1"/>
    </source>
</evidence>
<dbReference type="Pfam" id="PF13561">
    <property type="entry name" value="adh_short_C2"/>
    <property type="match status" value="1"/>
</dbReference>
<keyword evidence="3" id="KW-1185">Reference proteome</keyword>
<feature type="region of interest" description="Disordered" evidence="1">
    <location>
        <begin position="41"/>
        <end position="96"/>
    </location>
</feature>
<proteinExistence type="predicted"/>
<dbReference type="Gene3D" id="3.40.50.720">
    <property type="entry name" value="NAD(P)-binding Rossmann-like Domain"/>
    <property type="match status" value="1"/>
</dbReference>
<feature type="compositionally biased region" description="Basic and acidic residues" evidence="1">
    <location>
        <begin position="72"/>
        <end position="89"/>
    </location>
</feature>
<dbReference type="EMBL" id="JACHJT010000001">
    <property type="protein sequence ID" value="MBB4934124.1"/>
    <property type="molecule type" value="Genomic_DNA"/>
</dbReference>
<gene>
    <name evidence="2" type="ORF">F4561_004944</name>
</gene>
<dbReference type="SUPFAM" id="SSF51735">
    <property type="entry name" value="NAD(P)-binding Rossmann-fold domains"/>
    <property type="match status" value="1"/>
</dbReference>
<reference evidence="2 3" key="1">
    <citation type="submission" date="2020-08" db="EMBL/GenBank/DDBJ databases">
        <title>Sequencing the genomes of 1000 actinobacteria strains.</title>
        <authorList>
            <person name="Klenk H.-P."/>
        </authorList>
    </citation>
    <scope>NUCLEOTIDE SEQUENCE [LARGE SCALE GENOMIC DNA]</scope>
    <source>
        <strain evidence="2 3">DSM 102030</strain>
    </source>
</reference>
<dbReference type="InterPro" id="IPR002347">
    <property type="entry name" value="SDR_fam"/>
</dbReference>
<name>A0A7W7W5R3_9ACTN</name>
<evidence type="ECO:0000256" key="1">
    <source>
        <dbReference type="SAM" id="MobiDB-lite"/>
    </source>
</evidence>
<comment type="caution">
    <text evidence="2">The sequence shown here is derived from an EMBL/GenBank/DDBJ whole genome shotgun (WGS) entry which is preliminary data.</text>
</comment>
<dbReference type="Proteomes" id="UP000523007">
    <property type="component" value="Unassembled WGS sequence"/>
</dbReference>
<evidence type="ECO:0008006" key="4">
    <source>
        <dbReference type="Google" id="ProtNLM"/>
    </source>
</evidence>
<protein>
    <recommendedName>
        <fullName evidence="4">SDR family oxidoreductase</fullName>
    </recommendedName>
</protein>